<dbReference type="AlphaFoldDB" id="A0A445MMN0"/>
<name>A0A445MMN0_ENSVE</name>
<feature type="region of interest" description="Disordered" evidence="1">
    <location>
        <begin position="123"/>
        <end position="163"/>
    </location>
</feature>
<evidence type="ECO:0000313" key="2">
    <source>
        <dbReference type="EMBL" id="RZR75502.1"/>
    </source>
</evidence>
<accession>A0A445MMN0</accession>
<dbReference type="Proteomes" id="UP000290560">
    <property type="component" value="Unassembled WGS sequence"/>
</dbReference>
<evidence type="ECO:0000256" key="1">
    <source>
        <dbReference type="SAM" id="MobiDB-lite"/>
    </source>
</evidence>
<organism evidence="2">
    <name type="scientific">Ensete ventricosum</name>
    <name type="common">Abyssinian banana</name>
    <name type="synonym">Musa ensete</name>
    <dbReference type="NCBI Taxonomy" id="4639"/>
    <lineage>
        <taxon>Eukaryota</taxon>
        <taxon>Viridiplantae</taxon>
        <taxon>Streptophyta</taxon>
        <taxon>Embryophyta</taxon>
        <taxon>Tracheophyta</taxon>
        <taxon>Spermatophyta</taxon>
        <taxon>Magnoliopsida</taxon>
        <taxon>Liliopsida</taxon>
        <taxon>Zingiberales</taxon>
        <taxon>Musaceae</taxon>
        <taxon>Ensete</taxon>
    </lineage>
</organism>
<proteinExistence type="predicted"/>
<dbReference type="EMBL" id="KV876866">
    <property type="protein sequence ID" value="RZR75502.1"/>
    <property type="molecule type" value="Genomic_DNA"/>
</dbReference>
<gene>
    <name evidence="2" type="ORF">BHM03_00059537</name>
</gene>
<protein>
    <submittedName>
        <fullName evidence="2">Uncharacterized protein</fullName>
    </submittedName>
</protein>
<sequence>MAESYARPIGYGVSCGIHDAWMGSRDDTTFGPLHLGCRHYRRPGRQVGTDATPPQTLTSSGLLLDLSGSMRMMHDNPRTGGGHPRPPSSVLASALPPPSAPCIESGLTSKVQDIPVEVVRGAPEIPRKRRGEDPICQRKRDRRKSPHKVDKVATKGKGPTYTAEESPVLRWTLTLRKLKSVRELCSTSIGVDSRDYHAIRMCNLPERAPDALLDVDLRLLTDEMLV</sequence>
<feature type="region of interest" description="Disordered" evidence="1">
    <location>
        <begin position="70"/>
        <end position="96"/>
    </location>
</feature>
<reference evidence="2" key="1">
    <citation type="journal article" date="2018" name="Data Brief">
        <title>Genome sequence data from 17 accessions of Ensete ventricosum, a staple food crop for millions in Ethiopia.</title>
        <authorList>
            <person name="Yemataw Z."/>
            <person name="Muzemil S."/>
            <person name="Ambachew D."/>
            <person name="Tripathi L."/>
            <person name="Tesfaye K."/>
            <person name="Chala A."/>
            <person name="Farbos A."/>
            <person name="O'Neill P."/>
            <person name="Moore K."/>
            <person name="Grant M."/>
            <person name="Studholme D.J."/>
        </authorList>
    </citation>
    <scope>NUCLEOTIDE SEQUENCE [LARGE SCALE GENOMIC DNA]</scope>
    <source>
        <tissue evidence="2">Leaf</tissue>
    </source>
</reference>